<evidence type="ECO:0000313" key="3">
    <source>
        <dbReference type="EMBL" id="RGD57770.1"/>
    </source>
</evidence>
<dbReference type="SUPFAM" id="SSF46894">
    <property type="entry name" value="C-terminal effector domain of the bipartite response regulators"/>
    <property type="match status" value="1"/>
</dbReference>
<gene>
    <name evidence="3" type="ORF">DR950_08185</name>
</gene>
<feature type="domain" description="HTH luxR-type" evidence="2">
    <location>
        <begin position="720"/>
        <end position="785"/>
    </location>
</feature>
<dbReference type="SUPFAM" id="SSF48452">
    <property type="entry name" value="TPR-like"/>
    <property type="match status" value="1"/>
</dbReference>
<dbReference type="GO" id="GO:0003677">
    <property type="term" value="F:DNA binding"/>
    <property type="evidence" value="ECO:0007669"/>
    <property type="project" value="InterPro"/>
</dbReference>
<accession>A0A372ZQT2</accession>
<dbReference type="GO" id="GO:0006355">
    <property type="term" value="P:regulation of DNA-templated transcription"/>
    <property type="evidence" value="ECO:0007669"/>
    <property type="project" value="InterPro"/>
</dbReference>
<comment type="caution">
    <text evidence="3">The sequence shown here is derived from an EMBL/GenBank/DDBJ whole genome shotgun (WGS) entry which is preliminary data.</text>
</comment>
<organism evidence="3 4">
    <name type="scientific">Kitasatospora xanthocidica</name>
    <dbReference type="NCBI Taxonomy" id="83382"/>
    <lineage>
        <taxon>Bacteria</taxon>
        <taxon>Bacillati</taxon>
        <taxon>Actinomycetota</taxon>
        <taxon>Actinomycetes</taxon>
        <taxon>Kitasatosporales</taxon>
        <taxon>Streptomycetaceae</taxon>
        <taxon>Kitasatospora</taxon>
    </lineage>
</organism>
<dbReference type="Pfam" id="PF00196">
    <property type="entry name" value="GerE"/>
    <property type="match status" value="1"/>
</dbReference>
<dbReference type="CDD" id="cd06170">
    <property type="entry name" value="LuxR_C_like"/>
    <property type="match status" value="1"/>
</dbReference>
<dbReference type="Pfam" id="PF13401">
    <property type="entry name" value="AAA_22"/>
    <property type="match status" value="1"/>
</dbReference>
<dbReference type="GO" id="GO:0016887">
    <property type="term" value="F:ATP hydrolysis activity"/>
    <property type="evidence" value="ECO:0007669"/>
    <property type="project" value="InterPro"/>
</dbReference>
<dbReference type="EMBL" id="QVIG01000001">
    <property type="protein sequence ID" value="RGD57770.1"/>
    <property type="molecule type" value="Genomic_DNA"/>
</dbReference>
<dbReference type="InterPro" id="IPR000792">
    <property type="entry name" value="Tscrpt_reg_LuxR_C"/>
</dbReference>
<proteinExistence type="predicted"/>
<feature type="region of interest" description="Disordered" evidence="1">
    <location>
        <begin position="782"/>
        <end position="804"/>
    </location>
</feature>
<dbReference type="InterPro" id="IPR049945">
    <property type="entry name" value="AAA_22"/>
</dbReference>
<keyword evidence="4" id="KW-1185">Reference proteome</keyword>
<dbReference type="PRINTS" id="PR00364">
    <property type="entry name" value="DISEASERSIST"/>
</dbReference>
<dbReference type="InterPro" id="IPR011990">
    <property type="entry name" value="TPR-like_helical_dom_sf"/>
</dbReference>
<evidence type="ECO:0000259" key="2">
    <source>
        <dbReference type="PROSITE" id="PS50043"/>
    </source>
</evidence>
<evidence type="ECO:0000313" key="4">
    <source>
        <dbReference type="Proteomes" id="UP000263377"/>
    </source>
</evidence>
<dbReference type="PROSITE" id="PS50043">
    <property type="entry name" value="HTH_LUXR_2"/>
    <property type="match status" value="1"/>
</dbReference>
<dbReference type="AlphaFoldDB" id="A0A372ZQT2"/>
<dbReference type="RefSeq" id="WP_117486510.1">
    <property type="nucleotide sequence ID" value="NZ_QVIG01000001.1"/>
</dbReference>
<dbReference type="PRINTS" id="PR00038">
    <property type="entry name" value="HTHLUXR"/>
</dbReference>
<dbReference type="SUPFAM" id="SSF52540">
    <property type="entry name" value="P-loop containing nucleoside triphosphate hydrolases"/>
    <property type="match status" value="1"/>
</dbReference>
<sequence>MGTGAAAGTFAGLGGFDAELTPLIGRRADTARIARLLSGARLVTLSGTGGVGKTRLALRVAADAARSAFPDGVYVAELADLRDPELLASSVLGTLDVANPGHPGADAAAVLAARLRERRALLVLDNCEHLVDACARLTDALLRAAPGLRVLATSRQPLGIPGEQVFPVEPLPVPDARAGHGLRDLNGNPAVALFVDRAAAVLPGFTLTRPDAAAVAELVRRLDGLPFAIELAAARIRSLTPQEILERLTDRFALLTGGSSVAADRQRTLRALIDWSHELCTGRERLLWARASVFRGGFDLESLERVCADAELPPAALLDALDGLVARSIVNCRHVQGRSRYHMLETVREYGHQRLAASNSLDALRGRHRDRYAELTARAGREWFGPRQVDWFTRLRLDHPNLRAALGFCLERPGQARAGLALAVSPRHYWMTAGLLSEGRHWLSQLLAADHAQDGGDGDSGGDGDGTAGPDAAVRVHARVTDTYLRILQGDPDADVRQALAACEAAAEQGGHRRESAWVWHHHGILAVWREDYASAAELFARARTEFRALGCLDAALECRVKFAIAHACGGEAAVAEEACGEVEAAARTHGESWLHGMALLARALLALRADAPADATTHARAAIARLRPFQDWWDVAMCVEVIAWSTRDDPRRTARLLGVLHLLWESLGGRLGAAPFMRAQHLRLDAAVREALGSAAFDREFRRGARATVDEAMAHVLDDPAGVPGLTKRESQVAELVAEGLTNKDIAARLTIAQRTAENHVERILGKLGLASRTQLAVWTYEQRGGPARGPRRRGPAERSPAD</sequence>
<dbReference type="InterPro" id="IPR036388">
    <property type="entry name" value="WH-like_DNA-bd_sf"/>
</dbReference>
<dbReference type="InterPro" id="IPR058852">
    <property type="entry name" value="HTH_77"/>
</dbReference>
<protein>
    <submittedName>
        <fullName evidence="3">LuxR family transcriptional regulator</fullName>
    </submittedName>
</protein>
<dbReference type="SMART" id="SM00421">
    <property type="entry name" value="HTH_LUXR"/>
    <property type="match status" value="1"/>
</dbReference>
<dbReference type="Gene3D" id="1.10.10.10">
    <property type="entry name" value="Winged helix-like DNA-binding domain superfamily/Winged helix DNA-binding domain"/>
    <property type="match status" value="1"/>
</dbReference>
<dbReference type="Gene3D" id="3.40.50.300">
    <property type="entry name" value="P-loop containing nucleotide triphosphate hydrolases"/>
    <property type="match status" value="1"/>
</dbReference>
<reference evidence="3 4" key="1">
    <citation type="submission" date="2018-08" db="EMBL/GenBank/DDBJ databases">
        <title>Diversity &amp; Physiological Properties of Lignin-Decomposing Actinobacteria from Soil.</title>
        <authorList>
            <person name="Roh S.G."/>
            <person name="Kim S.B."/>
        </authorList>
    </citation>
    <scope>NUCLEOTIDE SEQUENCE [LARGE SCALE GENOMIC DNA]</scope>
    <source>
        <strain evidence="3 4">MMS17-GH009</strain>
    </source>
</reference>
<dbReference type="InterPro" id="IPR027417">
    <property type="entry name" value="P-loop_NTPase"/>
</dbReference>
<dbReference type="PANTHER" id="PTHR47691">
    <property type="entry name" value="REGULATOR-RELATED"/>
    <property type="match status" value="1"/>
</dbReference>
<evidence type="ECO:0000256" key="1">
    <source>
        <dbReference type="SAM" id="MobiDB-lite"/>
    </source>
</evidence>
<dbReference type="Pfam" id="PF25872">
    <property type="entry name" value="HTH_77"/>
    <property type="match status" value="1"/>
</dbReference>
<dbReference type="InterPro" id="IPR016032">
    <property type="entry name" value="Sig_transdc_resp-reg_C-effctor"/>
</dbReference>
<name>A0A372ZQT2_9ACTN</name>
<dbReference type="Proteomes" id="UP000263377">
    <property type="component" value="Unassembled WGS sequence"/>
</dbReference>
<dbReference type="PANTHER" id="PTHR47691:SF3">
    <property type="entry name" value="HTH-TYPE TRANSCRIPTIONAL REGULATOR RV0890C-RELATED"/>
    <property type="match status" value="1"/>
</dbReference>